<dbReference type="RefSeq" id="WP_092086150.1">
    <property type="nucleotide sequence ID" value="NZ_FNEL01000044.1"/>
</dbReference>
<reference evidence="1 2" key="1">
    <citation type="submission" date="2017-09" db="EMBL/GenBank/DDBJ databases">
        <title>Bacterial strain isolated from the female urinary microbiota.</title>
        <authorList>
            <person name="Thomas-White K."/>
            <person name="Kumar N."/>
            <person name="Forster S."/>
            <person name="Putonti C."/>
            <person name="Lawley T."/>
            <person name="Wolfe A.J."/>
        </authorList>
    </citation>
    <scope>NUCLEOTIDE SEQUENCE [LARGE SCALE GENOMIC DNA]</scope>
    <source>
        <strain evidence="1 2">UMB0852</strain>
    </source>
</reference>
<dbReference type="EMBL" id="PNHE01000056">
    <property type="protein sequence ID" value="PMC57179.1"/>
    <property type="molecule type" value="Genomic_DNA"/>
</dbReference>
<dbReference type="Proteomes" id="UP000235682">
    <property type="component" value="Unassembled WGS sequence"/>
</dbReference>
<protein>
    <submittedName>
        <fullName evidence="1">Uncharacterized protein</fullName>
    </submittedName>
</protein>
<organism evidence="1 2">
    <name type="scientific">Dolosicoccus paucivorans</name>
    <dbReference type="NCBI Taxonomy" id="84521"/>
    <lineage>
        <taxon>Bacteria</taxon>
        <taxon>Bacillati</taxon>
        <taxon>Bacillota</taxon>
        <taxon>Bacilli</taxon>
        <taxon>Lactobacillales</taxon>
        <taxon>Aerococcaceae</taxon>
        <taxon>Dolosicoccus</taxon>
    </lineage>
</organism>
<name>A0A2N6SKY5_9LACT</name>
<proteinExistence type="predicted"/>
<accession>A0A2N6SKY5</accession>
<gene>
    <name evidence="1" type="ORF">CJ205_08150</name>
</gene>
<keyword evidence="2" id="KW-1185">Reference proteome</keyword>
<sequence>MKNQLNRTFNREFIGYSAGKNKHVNLVVKANNKMNHNLKQVALFHPDRVKEFDNKLIDEVLKTLEIEKILQLQEHR</sequence>
<dbReference type="OrthoDB" id="2134864at2"/>
<comment type="caution">
    <text evidence="1">The sequence shown here is derived from an EMBL/GenBank/DDBJ whole genome shotgun (WGS) entry which is preliminary data.</text>
</comment>
<evidence type="ECO:0000313" key="1">
    <source>
        <dbReference type="EMBL" id="PMC57179.1"/>
    </source>
</evidence>
<evidence type="ECO:0000313" key="2">
    <source>
        <dbReference type="Proteomes" id="UP000235682"/>
    </source>
</evidence>
<dbReference type="AlphaFoldDB" id="A0A2N6SKY5"/>